<dbReference type="RefSeq" id="WP_270920872.1">
    <property type="nucleotide sequence ID" value="NZ_CP127247.1"/>
</dbReference>
<sequence>MTLRPYCSALAFRMASSAYEAVTGSRSVATRYADEIVNLSIELADERRLKRERTGEVSDLSTGLVGERRLNRELRSEIVELGAHVAVQKAAVRATAAVISDRAKTMATRGTRAMVAKAVPYFGTAVIVGVTAMELSDLCQTIRDMNALKRVFEPGAEPDEREARVCAMRVPTRQELWEAAKISPAQAWEAAAELTPTLEELQSIEIPDIDWDEYWASTAKSAEDWWAYSANGATQSWDGMNRWWNSEY</sequence>
<evidence type="ECO:0000313" key="2">
    <source>
        <dbReference type="Proteomes" id="UP001238334"/>
    </source>
</evidence>
<dbReference type="Proteomes" id="UP001238334">
    <property type="component" value="Chromosome"/>
</dbReference>
<dbReference type="EMBL" id="CP127247">
    <property type="protein sequence ID" value="WIY26121.1"/>
    <property type="molecule type" value="Genomic_DNA"/>
</dbReference>
<evidence type="ECO:0000313" key="1">
    <source>
        <dbReference type="EMBL" id="WIY26121.1"/>
    </source>
</evidence>
<organism evidence="1 2">
    <name type="scientific">Parasedimentitalea psychrophila</name>
    <dbReference type="NCBI Taxonomy" id="2997337"/>
    <lineage>
        <taxon>Bacteria</taxon>
        <taxon>Pseudomonadati</taxon>
        <taxon>Pseudomonadota</taxon>
        <taxon>Alphaproteobacteria</taxon>
        <taxon>Rhodobacterales</taxon>
        <taxon>Paracoccaceae</taxon>
        <taxon>Parasedimentitalea</taxon>
    </lineage>
</organism>
<proteinExistence type="predicted"/>
<protein>
    <submittedName>
        <fullName evidence="1">Uncharacterized protein</fullName>
    </submittedName>
</protein>
<accession>A0A9Y2L1V2</accession>
<name>A0A9Y2L1V2_9RHOB</name>
<keyword evidence="2" id="KW-1185">Reference proteome</keyword>
<dbReference type="AlphaFoldDB" id="A0A9Y2L1V2"/>
<reference evidence="1 2" key="1">
    <citation type="submission" date="2023-06" db="EMBL/GenBank/DDBJ databases">
        <title>Parasedimentitalea psychrophila sp. nov., a psychrophilic bacterium isolated from deep-sea sediment.</title>
        <authorList>
            <person name="Li A."/>
        </authorList>
    </citation>
    <scope>NUCLEOTIDE SEQUENCE [LARGE SCALE GENOMIC DNA]</scope>
    <source>
        <strain evidence="1 2">QS115</strain>
    </source>
</reference>
<gene>
    <name evidence="1" type="ORF">QPJ95_04110</name>
</gene>
<dbReference type="KEGG" id="ppso:QPJ95_04110"/>